<dbReference type="Pfam" id="PF09994">
    <property type="entry name" value="T6SS_Tle1-like_cat"/>
    <property type="match status" value="1"/>
</dbReference>
<dbReference type="InterPro" id="IPR018712">
    <property type="entry name" value="Tle1-like_cat"/>
</dbReference>
<accession>A0A2Z6RDW0</accession>
<proteinExistence type="predicted"/>
<evidence type="ECO:0000313" key="2">
    <source>
        <dbReference type="EMBL" id="GBB90796.1"/>
    </source>
</evidence>
<reference evidence="2 3" key="1">
    <citation type="submission" date="2017-11" db="EMBL/GenBank/DDBJ databases">
        <title>The genome of Rhizophagus clarus HR1 reveals common genetic basis of auxotrophy among arbuscular mycorrhizal fungi.</title>
        <authorList>
            <person name="Kobayashi Y."/>
        </authorList>
    </citation>
    <scope>NUCLEOTIDE SEQUENCE [LARGE SCALE GENOMIC DNA]</scope>
    <source>
        <strain evidence="2 3">HR1</strain>
    </source>
</reference>
<protein>
    <recommendedName>
        <fullName evidence="1">T6SS Phospholipase effector Tle1-like catalytic domain-containing protein</fullName>
    </recommendedName>
</protein>
<organism evidence="2 3">
    <name type="scientific">Rhizophagus clarus</name>
    <dbReference type="NCBI Taxonomy" id="94130"/>
    <lineage>
        <taxon>Eukaryota</taxon>
        <taxon>Fungi</taxon>
        <taxon>Fungi incertae sedis</taxon>
        <taxon>Mucoromycota</taxon>
        <taxon>Glomeromycotina</taxon>
        <taxon>Glomeromycetes</taxon>
        <taxon>Glomerales</taxon>
        <taxon>Glomeraceae</taxon>
        <taxon>Rhizophagus</taxon>
    </lineage>
</organism>
<keyword evidence="3" id="KW-1185">Reference proteome</keyword>
<sequence length="101" mass="11843">MGKNIVVSCDGTWNNPSLKTNIYVLYKELLKKESEQHVVYLDGIGTNFQVGEAVSLGQPRFELKNSHVEDYLFIIKFRREYVQLKSGKRNFIFRVVKIFRI</sequence>
<dbReference type="Proteomes" id="UP000247702">
    <property type="component" value="Unassembled WGS sequence"/>
</dbReference>
<evidence type="ECO:0000313" key="3">
    <source>
        <dbReference type="Proteomes" id="UP000247702"/>
    </source>
</evidence>
<dbReference type="EMBL" id="BEXD01000879">
    <property type="protein sequence ID" value="GBB90796.1"/>
    <property type="molecule type" value="Genomic_DNA"/>
</dbReference>
<comment type="caution">
    <text evidence="2">The sequence shown here is derived from an EMBL/GenBank/DDBJ whole genome shotgun (WGS) entry which is preliminary data.</text>
</comment>
<gene>
    <name evidence="2" type="ORF">RclHR1_01790003</name>
</gene>
<feature type="domain" description="T6SS Phospholipase effector Tle1-like catalytic" evidence="1">
    <location>
        <begin position="3"/>
        <end position="49"/>
    </location>
</feature>
<dbReference type="STRING" id="94130.A0A2Z6RDW0"/>
<dbReference type="AlphaFoldDB" id="A0A2Z6RDW0"/>
<evidence type="ECO:0000259" key="1">
    <source>
        <dbReference type="Pfam" id="PF09994"/>
    </source>
</evidence>
<name>A0A2Z6RDW0_9GLOM</name>